<accession>K1LB43</accession>
<keyword evidence="5" id="KW-1185">Reference proteome</keyword>
<dbReference type="InterPro" id="IPR002931">
    <property type="entry name" value="Transglutaminase-like"/>
</dbReference>
<name>K1LB43_CECL9</name>
<dbReference type="InterPro" id="IPR024618">
    <property type="entry name" value="DUF3857"/>
</dbReference>
<reference evidence="4 5" key="1">
    <citation type="journal article" date="2012" name="J. Bacteriol.">
        <title>Draft Genome Sequence of Cecembia lonarensis Strain LW9T, Isolated from Lonar Lake, a Haloalkaline Lake in India.</title>
        <authorList>
            <person name="Shivaji S."/>
            <person name="Ara S."/>
            <person name="Singh A."/>
            <person name="Pinnaka A.K."/>
        </authorList>
    </citation>
    <scope>NUCLEOTIDE SEQUENCE [LARGE SCALE GENOMIC DNA]</scope>
    <source>
        <strain evidence="4 5">LW9</strain>
    </source>
</reference>
<keyword evidence="1" id="KW-0732">Signal</keyword>
<evidence type="ECO:0000313" key="4">
    <source>
        <dbReference type="EMBL" id="EKB49492.1"/>
    </source>
</evidence>
<proteinExistence type="predicted"/>
<organism evidence="4 5">
    <name type="scientific">Cecembia lonarensis (strain CCUG 58316 / KCTC 22772 / LW9)</name>
    <dbReference type="NCBI Taxonomy" id="1225176"/>
    <lineage>
        <taxon>Bacteria</taxon>
        <taxon>Pseudomonadati</taxon>
        <taxon>Bacteroidota</taxon>
        <taxon>Cytophagia</taxon>
        <taxon>Cytophagales</taxon>
        <taxon>Cyclobacteriaceae</taxon>
        <taxon>Cecembia</taxon>
    </lineage>
</organism>
<feature type="domain" description="Transglutaminase-like" evidence="2">
    <location>
        <begin position="299"/>
        <end position="361"/>
    </location>
</feature>
<sequence length="647" mass="74317">MKNRHLIPFLMGMLLFPSFANTQVMKFGKYSQEEINLKKIDFEPDANAVVLEEISRNQFMGTVQHTDVHRRVKVLKEPGKNQGNVSIRYYFGKAGIQDVSKLNAQTVNFVNGEEQVIKLSKADFFQVELDNGWREVRFTFPSVEVGSILEYSYHKTDKSIAFLESWVFHNPIPTIKSTYTIDLPSYLNYRFLAQGEKTLNTPFKGQRDGFYSWTVKDLPSIKEEPMMSNYRDYLEKIDFQLAGYAFVNTSEYGGRSGFQETFATWQDLTRFFTELEEFAQYMKPNASLKGQLATLNVSGSSETQIAREVYEYILSNYTYSGQGGYFPKKNLKSVLDSKKGSRAEINLTLMAYLRQNGISANPLLISTKGNGRSRLVDTPFIDQFDQMIIHLKADGKDYYLDATSNSFPFGYLPLNMHVAYGYLMHDQNSGLVPINISHRSGMLQMSQIRKEDNGNFVSSSTVRFSEYDALEKRNGINLSEDKKIKEEWFGSQEINVYDFTLIEKTEPRLQLEAKYNYSEGKVTESPMILISPFHLMRWAENPFKSEYRTFPVDFSYAFNDSYTTIIEIPEAYELDDYPENTEVAIPGGDGLFTYQLTTLDNSVKISANVTLKYPLISPFIYPELKYFMEIVTGKLTEPVIIKLKAKP</sequence>
<evidence type="ECO:0000256" key="1">
    <source>
        <dbReference type="SAM" id="SignalP"/>
    </source>
</evidence>
<dbReference type="AlphaFoldDB" id="K1LB43"/>
<dbReference type="Pfam" id="PF01841">
    <property type="entry name" value="Transglut_core"/>
    <property type="match status" value="1"/>
</dbReference>
<comment type="caution">
    <text evidence="4">The sequence shown here is derived from an EMBL/GenBank/DDBJ whole genome shotgun (WGS) entry which is preliminary data.</text>
</comment>
<feature type="signal peptide" evidence="1">
    <location>
        <begin position="1"/>
        <end position="20"/>
    </location>
</feature>
<feature type="chain" id="PRO_5003847363" evidence="1">
    <location>
        <begin position="21"/>
        <end position="647"/>
    </location>
</feature>
<evidence type="ECO:0000313" key="5">
    <source>
        <dbReference type="Proteomes" id="UP000004478"/>
    </source>
</evidence>
<dbReference type="Gene3D" id="3.10.620.30">
    <property type="match status" value="1"/>
</dbReference>
<dbReference type="Gene3D" id="2.60.120.1130">
    <property type="match status" value="1"/>
</dbReference>
<dbReference type="Gene3D" id="2.60.40.3140">
    <property type="match status" value="1"/>
</dbReference>
<feature type="domain" description="DUF3857" evidence="3">
    <location>
        <begin position="67"/>
        <end position="221"/>
    </location>
</feature>
<dbReference type="RefSeq" id="WP_009184919.1">
    <property type="nucleotide sequence ID" value="NZ_AMGM01000024.1"/>
</dbReference>
<protein>
    <submittedName>
        <fullName evidence="4">Uncharacterized protein</fullName>
    </submittedName>
</protein>
<dbReference type="Pfam" id="PF12969">
    <property type="entry name" value="DUF3857"/>
    <property type="match status" value="1"/>
</dbReference>
<evidence type="ECO:0000259" key="2">
    <source>
        <dbReference type="Pfam" id="PF01841"/>
    </source>
</evidence>
<dbReference type="Proteomes" id="UP000004478">
    <property type="component" value="Unassembled WGS sequence"/>
</dbReference>
<dbReference type="EMBL" id="AMGM01000024">
    <property type="protein sequence ID" value="EKB49492.1"/>
    <property type="molecule type" value="Genomic_DNA"/>
</dbReference>
<dbReference type="OrthoDB" id="98874at2"/>
<evidence type="ECO:0000259" key="3">
    <source>
        <dbReference type="Pfam" id="PF12969"/>
    </source>
</evidence>
<gene>
    <name evidence="4" type="ORF">B879_01889</name>
</gene>